<comment type="caution">
    <text evidence="2">The sequence shown here is derived from an EMBL/GenBank/DDBJ whole genome shotgun (WGS) entry which is preliminary data.</text>
</comment>
<feature type="transmembrane region" description="Helical" evidence="1">
    <location>
        <begin position="37"/>
        <end position="55"/>
    </location>
</feature>
<dbReference type="Pfam" id="PF11003">
    <property type="entry name" value="DUF2842"/>
    <property type="match status" value="1"/>
</dbReference>
<dbReference type="STRING" id="1280952.HJA_16236"/>
<organism evidence="2 3">
    <name type="scientific">Hyphomonas jannaschiana VP2</name>
    <dbReference type="NCBI Taxonomy" id="1280952"/>
    <lineage>
        <taxon>Bacteria</taxon>
        <taxon>Pseudomonadati</taxon>
        <taxon>Pseudomonadota</taxon>
        <taxon>Alphaproteobacteria</taxon>
        <taxon>Hyphomonadales</taxon>
        <taxon>Hyphomonadaceae</taxon>
        <taxon>Hyphomonas</taxon>
    </lineage>
</organism>
<reference evidence="2 3" key="1">
    <citation type="journal article" date="2014" name="Antonie Van Leeuwenhoek">
        <title>Hyphomonas beringensis sp. nov. and Hyphomonas chukchiensis sp. nov., isolated from surface seawater of the Bering Sea and Chukchi Sea.</title>
        <authorList>
            <person name="Li C."/>
            <person name="Lai Q."/>
            <person name="Li G."/>
            <person name="Dong C."/>
            <person name="Wang J."/>
            <person name="Liao Y."/>
            <person name="Shao Z."/>
        </authorList>
    </citation>
    <scope>NUCLEOTIDE SEQUENCE [LARGE SCALE GENOMIC DNA]</scope>
    <source>
        <strain evidence="2 3">VP2</strain>
    </source>
</reference>
<evidence type="ECO:0008006" key="4">
    <source>
        <dbReference type="Google" id="ProtNLM"/>
    </source>
</evidence>
<dbReference type="Proteomes" id="UP000024816">
    <property type="component" value="Unassembled WGS sequence"/>
</dbReference>
<proteinExistence type="predicted"/>
<keyword evidence="1" id="KW-0472">Membrane</keyword>
<accession>A0A059F736</accession>
<dbReference type="EMBL" id="ARYJ01000015">
    <property type="protein sequence ID" value="KCZ83989.1"/>
    <property type="molecule type" value="Genomic_DNA"/>
</dbReference>
<dbReference type="eggNOG" id="ENOG5031BK6">
    <property type="taxonomic scope" value="Bacteria"/>
</dbReference>
<keyword evidence="1" id="KW-1133">Transmembrane helix</keyword>
<dbReference type="OrthoDB" id="7510023at2"/>
<dbReference type="RefSeq" id="WP_035584260.1">
    <property type="nucleotide sequence ID" value="NZ_ARYJ01000015.1"/>
</dbReference>
<gene>
    <name evidence="2" type="ORF">HJA_16236</name>
</gene>
<dbReference type="InterPro" id="IPR021265">
    <property type="entry name" value="DUF2842"/>
</dbReference>
<dbReference type="PATRIC" id="fig|1280952.3.peg.3250"/>
<keyword evidence="3" id="KW-1185">Reference proteome</keyword>
<evidence type="ECO:0000313" key="2">
    <source>
        <dbReference type="EMBL" id="KCZ83989.1"/>
    </source>
</evidence>
<dbReference type="AlphaFoldDB" id="A0A059F736"/>
<sequence length="68" mass="7753">MRKPLTALILLVYLFLYIVLAATIGGMTSSWPRWAELVFYVVAGIAWIFPLKPLFAWMNRGTPPPEDE</sequence>
<keyword evidence="1" id="KW-0812">Transmembrane</keyword>
<protein>
    <recommendedName>
        <fullName evidence="4">DUF2842 domain-containing protein</fullName>
    </recommendedName>
</protein>
<evidence type="ECO:0000313" key="3">
    <source>
        <dbReference type="Proteomes" id="UP000024816"/>
    </source>
</evidence>
<evidence type="ECO:0000256" key="1">
    <source>
        <dbReference type="SAM" id="Phobius"/>
    </source>
</evidence>
<name>A0A059F736_9PROT</name>